<feature type="domain" description="LD-carboxypeptidase C-terminal" evidence="5">
    <location>
        <begin position="201"/>
        <end position="316"/>
    </location>
</feature>
<dbReference type="Pfam" id="PF17676">
    <property type="entry name" value="Peptidase_S66C"/>
    <property type="match status" value="1"/>
</dbReference>
<proteinExistence type="inferred from homology"/>
<comment type="similarity">
    <text evidence="1">Belongs to the peptidase S66 family.</text>
</comment>
<organism evidence="6 7">
    <name type="scientific">Lysinibacillus xylanilyticus</name>
    <dbReference type="NCBI Taxonomy" id="582475"/>
    <lineage>
        <taxon>Bacteria</taxon>
        <taxon>Bacillati</taxon>
        <taxon>Bacillota</taxon>
        <taxon>Bacilli</taxon>
        <taxon>Bacillales</taxon>
        <taxon>Bacillaceae</taxon>
        <taxon>Lysinibacillus</taxon>
    </lineage>
</organism>
<dbReference type="Gene3D" id="3.40.50.10740">
    <property type="entry name" value="Class I glutamine amidotransferase-like"/>
    <property type="match status" value="1"/>
</dbReference>
<dbReference type="InterPro" id="IPR040921">
    <property type="entry name" value="Peptidase_S66C"/>
</dbReference>
<dbReference type="OrthoDB" id="9807329at2"/>
<dbReference type="Proteomes" id="UP000037326">
    <property type="component" value="Unassembled WGS sequence"/>
</dbReference>
<evidence type="ECO:0000256" key="3">
    <source>
        <dbReference type="PIRSR" id="PIRSR028757-1"/>
    </source>
</evidence>
<dbReference type="InterPro" id="IPR003507">
    <property type="entry name" value="S66_fam"/>
</dbReference>
<dbReference type="GeneID" id="96598365"/>
<dbReference type="Pfam" id="PF02016">
    <property type="entry name" value="Peptidase_S66"/>
    <property type="match status" value="1"/>
</dbReference>
<dbReference type="PANTHER" id="PTHR30237:SF5">
    <property type="entry name" value="CARBOXYPEPTIDASE VC_A0337-RELATED"/>
    <property type="match status" value="1"/>
</dbReference>
<comment type="caution">
    <text evidence="6">The sequence shown here is derived from an EMBL/GenBank/DDBJ whole genome shotgun (WGS) entry which is preliminary data.</text>
</comment>
<evidence type="ECO:0000256" key="2">
    <source>
        <dbReference type="ARBA" id="ARBA00022801"/>
    </source>
</evidence>
<dbReference type="EMBL" id="LFXJ01000005">
    <property type="protein sequence ID" value="KMY32245.1"/>
    <property type="molecule type" value="Genomic_DNA"/>
</dbReference>
<dbReference type="PIRSF" id="PIRSF028757">
    <property type="entry name" value="LD-carboxypeptidase"/>
    <property type="match status" value="1"/>
</dbReference>
<accession>A0A0K9FCP5</accession>
<evidence type="ECO:0000259" key="5">
    <source>
        <dbReference type="Pfam" id="PF17676"/>
    </source>
</evidence>
<dbReference type="InterPro" id="IPR040449">
    <property type="entry name" value="Peptidase_S66_N"/>
</dbReference>
<feature type="active site" description="Charge relay system" evidence="3">
    <location>
        <position position="233"/>
    </location>
</feature>
<name>A0A0K9FCP5_9BACI</name>
<evidence type="ECO:0000313" key="6">
    <source>
        <dbReference type="EMBL" id="KMY32245.1"/>
    </source>
</evidence>
<gene>
    <name evidence="6" type="ORF">ACZ11_08850</name>
</gene>
<dbReference type="AlphaFoldDB" id="A0A0K9FCP5"/>
<dbReference type="SUPFAM" id="SSF52317">
    <property type="entry name" value="Class I glutamine amidotransferase-like"/>
    <property type="match status" value="1"/>
</dbReference>
<dbReference type="GO" id="GO:0016787">
    <property type="term" value="F:hydrolase activity"/>
    <property type="evidence" value="ECO:0007669"/>
    <property type="project" value="UniProtKB-KW"/>
</dbReference>
<sequence length="331" mass="36957">MFPPLKKGDTIGIYSPSKPATTIAKARYERGKERLQALGFTIIEGSLTGKEDFYRSGTPKDRAEELNALLRDPHIKMILPTMGGTNANSMLPYLDYEAFKQNPKILIGLSDVTAILLAMYAKTGVPVFYGPSVASTFGEFPPFVHSTEQYFKDLFLHSLSIPYTMPIPPIWTDDRLNWLEKTTKKTQHHNSWITVQPGIAEGRLIGGNINTMYGFIGTPYFPHINEGDILLLEDTSKTIAVVEKNFAMLKLHGIFDKASAIILGKHEQYDDLGTGRKPYDVLLEQLDGRTMPIIADVDCCHTHPLHAMPIGLRVSVNATSKEITFLETWIS</sequence>
<dbReference type="RefSeq" id="WP_049665388.1">
    <property type="nucleotide sequence ID" value="NZ_LFXJ01000005.1"/>
</dbReference>
<keyword evidence="2" id="KW-0378">Hydrolase</keyword>
<feature type="active site" description="Nucleophile" evidence="3">
    <location>
        <position position="110"/>
    </location>
</feature>
<dbReference type="InterPro" id="IPR027461">
    <property type="entry name" value="Carboxypeptidase_A_C_sf"/>
</dbReference>
<dbReference type="SUPFAM" id="SSF141986">
    <property type="entry name" value="LD-carboxypeptidase A C-terminal domain-like"/>
    <property type="match status" value="1"/>
</dbReference>
<dbReference type="CDD" id="cd07062">
    <property type="entry name" value="Peptidase_S66_mccF_like"/>
    <property type="match status" value="1"/>
</dbReference>
<evidence type="ECO:0000259" key="4">
    <source>
        <dbReference type="Pfam" id="PF02016"/>
    </source>
</evidence>
<evidence type="ECO:0000256" key="1">
    <source>
        <dbReference type="ARBA" id="ARBA00010233"/>
    </source>
</evidence>
<dbReference type="InterPro" id="IPR029062">
    <property type="entry name" value="Class_I_gatase-like"/>
</dbReference>
<dbReference type="Gene3D" id="3.50.30.60">
    <property type="entry name" value="LD-carboxypeptidase A C-terminal domain-like"/>
    <property type="match status" value="1"/>
</dbReference>
<evidence type="ECO:0000313" key="7">
    <source>
        <dbReference type="Proteomes" id="UP000037326"/>
    </source>
</evidence>
<feature type="active site" description="Charge relay system" evidence="3">
    <location>
        <position position="301"/>
    </location>
</feature>
<dbReference type="PANTHER" id="PTHR30237">
    <property type="entry name" value="MURAMOYLTETRAPEPTIDE CARBOXYPEPTIDASE"/>
    <property type="match status" value="1"/>
</dbReference>
<reference evidence="7" key="1">
    <citation type="submission" date="2015-07" db="EMBL/GenBank/DDBJ databases">
        <authorList>
            <consortium name="Consortium for Microbial Forensics and Genomics (microFORGE)"/>
            <person name="Knight B.M."/>
            <person name="Roberts D.P."/>
            <person name="Lin D."/>
            <person name="Hari K."/>
            <person name="Fletcher J."/>
            <person name="Melcher U."/>
            <person name="Blagden T."/>
            <person name="Winegar R.A."/>
        </authorList>
    </citation>
    <scope>NUCLEOTIDE SEQUENCE [LARGE SCALE GENOMIC DNA]</scope>
    <source>
        <strain evidence="7">DSM 23493</strain>
    </source>
</reference>
<dbReference type="InterPro" id="IPR027478">
    <property type="entry name" value="LdcA_N"/>
</dbReference>
<protein>
    <submittedName>
        <fullName evidence="6">Peptidase S66</fullName>
    </submittedName>
</protein>
<feature type="domain" description="LD-carboxypeptidase N-terminal" evidence="4">
    <location>
        <begin position="11"/>
        <end position="130"/>
    </location>
</feature>
<dbReference type="PATRIC" id="fig|582475.4.peg.1320"/>